<feature type="chain" id="PRO_5023102054" evidence="4">
    <location>
        <begin position="25"/>
        <end position="344"/>
    </location>
</feature>
<dbReference type="EMBL" id="CP040818">
    <property type="protein sequence ID" value="QDL92661.1"/>
    <property type="molecule type" value="Genomic_DNA"/>
</dbReference>
<dbReference type="AlphaFoldDB" id="A0A5B8FHN9"/>
<dbReference type="PANTHER" id="PTHR33376">
    <property type="match status" value="1"/>
</dbReference>
<dbReference type="GO" id="GO:0055085">
    <property type="term" value="P:transmembrane transport"/>
    <property type="evidence" value="ECO:0007669"/>
    <property type="project" value="InterPro"/>
</dbReference>
<dbReference type="PANTHER" id="PTHR33376:SF15">
    <property type="entry name" value="BLL6794 PROTEIN"/>
    <property type="match status" value="1"/>
</dbReference>
<evidence type="ECO:0000256" key="3">
    <source>
        <dbReference type="ARBA" id="ARBA00022764"/>
    </source>
</evidence>
<dbReference type="CDD" id="cd13665">
    <property type="entry name" value="PBP2_TRAP_Dctp3_4"/>
    <property type="match status" value="1"/>
</dbReference>
<dbReference type="RefSeq" id="WP_138574323.1">
    <property type="nucleotide sequence ID" value="NZ_CP040818.1"/>
</dbReference>
<dbReference type="KEGG" id="ppru:FDP22_13215"/>
<dbReference type="InterPro" id="IPR018389">
    <property type="entry name" value="DctP_fam"/>
</dbReference>
<evidence type="ECO:0000313" key="5">
    <source>
        <dbReference type="EMBL" id="QDL92661.1"/>
    </source>
</evidence>
<dbReference type="Proteomes" id="UP000305888">
    <property type="component" value="Chromosome"/>
</dbReference>
<keyword evidence="6" id="KW-1185">Reference proteome</keyword>
<keyword evidence="2 4" id="KW-0732">Signal</keyword>
<dbReference type="InterPro" id="IPR006311">
    <property type="entry name" value="TAT_signal"/>
</dbReference>
<dbReference type="Pfam" id="PF03480">
    <property type="entry name" value="DctP"/>
    <property type="match status" value="1"/>
</dbReference>
<dbReference type="InterPro" id="IPR038404">
    <property type="entry name" value="TRAP_DctP_sf"/>
</dbReference>
<organism evidence="5 6">
    <name type="scientific">Paroceanicella profunda</name>
    <dbReference type="NCBI Taxonomy" id="2579971"/>
    <lineage>
        <taxon>Bacteria</taxon>
        <taxon>Pseudomonadati</taxon>
        <taxon>Pseudomonadota</taxon>
        <taxon>Alphaproteobacteria</taxon>
        <taxon>Rhodobacterales</taxon>
        <taxon>Paracoccaceae</taxon>
        <taxon>Paroceanicella</taxon>
    </lineage>
</organism>
<feature type="signal peptide" evidence="4">
    <location>
        <begin position="1"/>
        <end position="24"/>
    </location>
</feature>
<evidence type="ECO:0000256" key="2">
    <source>
        <dbReference type="ARBA" id="ARBA00022729"/>
    </source>
</evidence>
<comment type="subcellular location">
    <subcellularLocation>
        <location evidence="1">Periplasm</location>
    </subcellularLocation>
</comment>
<keyword evidence="3" id="KW-0574">Periplasm</keyword>
<accession>A0A5B8FHN9</accession>
<dbReference type="GO" id="GO:0042597">
    <property type="term" value="C:periplasmic space"/>
    <property type="evidence" value="ECO:0007669"/>
    <property type="project" value="UniProtKB-SubCell"/>
</dbReference>
<dbReference type="OrthoDB" id="7822595at2"/>
<dbReference type="NCBIfam" id="NF037995">
    <property type="entry name" value="TRAP_S1"/>
    <property type="match status" value="1"/>
</dbReference>
<dbReference type="PROSITE" id="PS51318">
    <property type="entry name" value="TAT"/>
    <property type="match status" value="1"/>
</dbReference>
<reference evidence="5 6" key="1">
    <citation type="submission" date="2019-06" db="EMBL/GenBank/DDBJ databases">
        <title>Genome sequence of Rhodobacteraceae bacterium D4M1.</title>
        <authorList>
            <person name="Cao J."/>
        </authorList>
    </citation>
    <scope>NUCLEOTIDE SEQUENCE [LARGE SCALE GENOMIC DNA]</scope>
    <source>
        <strain evidence="5 6">D4M1</strain>
    </source>
</reference>
<proteinExistence type="predicted"/>
<protein>
    <submittedName>
        <fullName evidence="5">TRAP transporter substrate-binding protein</fullName>
    </submittedName>
</protein>
<sequence>MFTRRSLLGGLAALATLTAGVANAETVLRFSNWVPMTHPLSSDVMVPWAKEVEEATDGRIKIEFVSPLGAPPAHLDLALNGVADIVFIVHSYTSDRFPLMELGELPFIAPDSRTASLAFWDTYEKYIAAAHEHRGVHLLGAWGHGPAHLFTGSKEITSLEDLQGMKIRVAGGMSKNAGEGLGVVPFFAPSSQSYEVISKGVADGILFPTESVYNFKIGPAIKYALKIPGGLYRSIQGIVMNEAVWDGLSDEDKAAFDSVSGKHLAALAATMWDTQDKIGEEELTKAGTKFTTASGPLLDAIHEKLEPYTEAWLADGSGKIDRKAAYDYFKERIAYYEANPEAED</sequence>
<evidence type="ECO:0000256" key="4">
    <source>
        <dbReference type="SAM" id="SignalP"/>
    </source>
</evidence>
<name>A0A5B8FHN9_9RHOB</name>
<evidence type="ECO:0000256" key="1">
    <source>
        <dbReference type="ARBA" id="ARBA00004418"/>
    </source>
</evidence>
<dbReference type="Gene3D" id="3.40.190.170">
    <property type="entry name" value="Bacterial extracellular solute-binding protein, family 7"/>
    <property type="match status" value="1"/>
</dbReference>
<evidence type="ECO:0000313" key="6">
    <source>
        <dbReference type="Proteomes" id="UP000305888"/>
    </source>
</evidence>
<gene>
    <name evidence="5" type="ORF">FDP22_13215</name>
</gene>